<organism evidence="1 2">
    <name type="scientific">Eleutherodactylus coqui</name>
    <name type="common">Puerto Rican coqui</name>
    <dbReference type="NCBI Taxonomy" id="57060"/>
    <lineage>
        <taxon>Eukaryota</taxon>
        <taxon>Metazoa</taxon>
        <taxon>Chordata</taxon>
        <taxon>Craniata</taxon>
        <taxon>Vertebrata</taxon>
        <taxon>Euteleostomi</taxon>
        <taxon>Amphibia</taxon>
        <taxon>Batrachia</taxon>
        <taxon>Anura</taxon>
        <taxon>Neobatrachia</taxon>
        <taxon>Hyloidea</taxon>
        <taxon>Eleutherodactylidae</taxon>
        <taxon>Eleutherodactylinae</taxon>
        <taxon>Eleutherodactylus</taxon>
        <taxon>Eleutherodactylus</taxon>
    </lineage>
</organism>
<proteinExistence type="predicted"/>
<sequence length="103" mass="11481">MEAVHSRYLPQIKTTVLPDGRLDEFATSVKMSTYLVAFIVSDMKNVTKDANGTLVSIYAIPQKIDQAQYALDTAITLLEFFSDYFGIKYPLPKLGLYPVGLSI</sequence>
<dbReference type="OrthoDB" id="10031169at2759"/>
<dbReference type="Proteomes" id="UP000770717">
    <property type="component" value="Unassembled WGS sequence"/>
</dbReference>
<dbReference type="SUPFAM" id="SSF55486">
    <property type="entry name" value="Metalloproteases ('zincins'), catalytic domain"/>
    <property type="match status" value="1"/>
</dbReference>
<dbReference type="Gene3D" id="2.60.40.1730">
    <property type="entry name" value="tricorn interacting facor f3 domain"/>
    <property type="match status" value="1"/>
</dbReference>
<dbReference type="InterPro" id="IPR042097">
    <property type="entry name" value="Aminopeptidase_N-like_N_sf"/>
</dbReference>
<dbReference type="EMBL" id="WNTK01023162">
    <property type="protein sequence ID" value="KAG9461353.1"/>
    <property type="molecule type" value="Genomic_DNA"/>
</dbReference>
<dbReference type="GO" id="GO:0006508">
    <property type="term" value="P:proteolysis"/>
    <property type="evidence" value="ECO:0007669"/>
    <property type="project" value="TreeGrafter"/>
</dbReference>
<dbReference type="GO" id="GO:0005737">
    <property type="term" value="C:cytoplasm"/>
    <property type="evidence" value="ECO:0007669"/>
    <property type="project" value="TreeGrafter"/>
</dbReference>
<keyword evidence="2" id="KW-1185">Reference proteome</keyword>
<name>A0A8J6BJS4_ELECQ</name>
<gene>
    <name evidence="1" type="ORF">GDO78_017152</name>
</gene>
<dbReference type="GO" id="GO:0005886">
    <property type="term" value="C:plasma membrane"/>
    <property type="evidence" value="ECO:0007669"/>
    <property type="project" value="TreeGrafter"/>
</dbReference>
<evidence type="ECO:0000313" key="1">
    <source>
        <dbReference type="EMBL" id="KAG9461353.1"/>
    </source>
</evidence>
<reference evidence="1" key="1">
    <citation type="thesis" date="2020" institute="ProQuest LLC" country="789 East Eisenhower Parkway, Ann Arbor, MI, USA">
        <title>Comparative Genomics and Chromosome Evolution.</title>
        <authorList>
            <person name="Mudd A.B."/>
        </authorList>
    </citation>
    <scope>NUCLEOTIDE SEQUENCE</scope>
    <source>
        <strain evidence="1">HN-11 Male</strain>
        <tissue evidence="1">Kidney and liver</tissue>
    </source>
</reference>
<dbReference type="GO" id="GO:0042277">
    <property type="term" value="F:peptide binding"/>
    <property type="evidence" value="ECO:0007669"/>
    <property type="project" value="TreeGrafter"/>
</dbReference>
<protein>
    <submittedName>
        <fullName evidence="1">Uncharacterized protein</fullName>
    </submittedName>
</protein>
<dbReference type="PANTHER" id="PTHR11533">
    <property type="entry name" value="PROTEASE M1 ZINC METALLOPROTEASE"/>
    <property type="match status" value="1"/>
</dbReference>
<dbReference type="Gene3D" id="3.30.2010.30">
    <property type="match status" value="1"/>
</dbReference>
<dbReference type="GO" id="GO:0008217">
    <property type="term" value="P:regulation of blood pressure"/>
    <property type="evidence" value="ECO:0007669"/>
    <property type="project" value="TreeGrafter"/>
</dbReference>
<dbReference type="GO" id="GO:0070006">
    <property type="term" value="F:metalloaminopeptidase activity"/>
    <property type="evidence" value="ECO:0007669"/>
    <property type="project" value="TreeGrafter"/>
</dbReference>
<dbReference type="GO" id="GO:0043171">
    <property type="term" value="P:peptide catabolic process"/>
    <property type="evidence" value="ECO:0007669"/>
    <property type="project" value="TreeGrafter"/>
</dbReference>
<dbReference type="InterPro" id="IPR050344">
    <property type="entry name" value="Peptidase_M1_aminopeptidases"/>
</dbReference>
<evidence type="ECO:0000313" key="2">
    <source>
        <dbReference type="Proteomes" id="UP000770717"/>
    </source>
</evidence>
<dbReference type="PANTHER" id="PTHR11533:SF42">
    <property type="entry name" value="LEUCYL-CYSTINYL AMINOPEPTIDASE"/>
    <property type="match status" value="1"/>
</dbReference>
<accession>A0A8J6BJS4</accession>
<comment type="caution">
    <text evidence="1">The sequence shown here is derived from an EMBL/GenBank/DDBJ whole genome shotgun (WGS) entry which is preliminary data.</text>
</comment>
<dbReference type="GO" id="GO:0008270">
    <property type="term" value="F:zinc ion binding"/>
    <property type="evidence" value="ECO:0007669"/>
    <property type="project" value="TreeGrafter"/>
</dbReference>
<dbReference type="GO" id="GO:0005615">
    <property type="term" value="C:extracellular space"/>
    <property type="evidence" value="ECO:0007669"/>
    <property type="project" value="TreeGrafter"/>
</dbReference>
<dbReference type="AlphaFoldDB" id="A0A8J6BJS4"/>